<dbReference type="InterPro" id="IPR016032">
    <property type="entry name" value="Sig_transdc_resp-reg_C-effctor"/>
</dbReference>
<dbReference type="GO" id="GO:0003677">
    <property type="term" value="F:DNA binding"/>
    <property type="evidence" value="ECO:0007669"/>
    <property type="project" value="UniProtKB-KW"/>
</dbReference>
<accession>A0A919IVZ5</accession>
<dbReference type="Pfam" id="PF13191">
    <property type="entry name" value="AAA_16"/>
    <property type="match status" value="1"/>
</dbReference>
<evidence type="ECO:0000313" key="5">
    <source>
        <dbReference type="EMBL" id="GID70768.1"/>
    </source>
</evidence>
<dbReference type="EMBL" id="BOMH01000082">
    <property type="protein sequence ID" value="GID70768.1"/>
    <property type="molecule type" value="Genomic_DNA"/>
</dbReference>
<evidence type="ECO:0000256" key="1">
    <source>
        <dbReference type="ARBA" id="ARBA00023015"/>
    </source>
</evidence>
<evidence type="ECO:0000313" key="6">
    <source>
        <dbReference type="Proteomes" id="UP000619479"/>
    </source>
</evidence>
<gene>
    <name evidence="5" type="ORF">Acy02nite_86490</name>
</gene>
<dbReference type="Pfam" id="PF00196">
    <property type="entry name" value="GerE"/>
    <property type="match status" value="1"/>
</dbReference>
<dbReference type="InterPro" id="IPR036388">
    <property type="entry name" value="WH-like_DNA-bd_sf"/>
</dbReference>
<dbReference type="PANTHER" id="PTHR44688">
    <property type="entry name" value="DNA-BINDING TRANSCRIPTIONAL ACTIVATOR DEVR_DOSR"/>
    <property type="match status" value="1"/>
</dbReference>
<dbReference type="PROSITE" id="PS50043">
    <property type="entry name" value="HTH_LUXR_2"/>
    <property type="match status" value="1"/>
</dbReference>
<reference evidence="5" key="1">
    <citation type="submission" date="2021-01" db="EMBL/GenBank/DDBJ databases">
        <title>Whole genome shotgun sequence of Actinoplanes cyaneus NBRC 14990.</title>
        <authorList>
            <person name="Komaki H."/>
            <person name="Tamura T."/>
        </authorList>
    </citation>
    <scope>NUCLEOTIDE SEQUENCE</scope>
    <source>
        <strain evidence="5">NBRC 14990</strain>
    </source>
</reference>
<evidence type="ECO:0000256" key="2">
    <source>
        <dbReference type="ARBA" id="ARBA00023125"/>
    </source>
</evidence>
<dbReference type="Gene3D" id="1.10.10.10">
    <property type="entry name" value="Winged helix-like DNA-binding domain superfamily/Winged helix DNA-binding domain"/>
    <property type="match status" value="1"/>
</dbReference>
<proteinExistence type="predicted"/>
<keyword evidence="2" id="KW-0238">DNA-binding</keyword>
<keyword evidence="1" id="KW-0805">Transcription regulation</keyword>
<organism evidence="5 6">
    <name type="scientific">Actinoplanes cyaneus</name>
    <dbReference type="NCBI Taxonomy" id="52696"/>
    <lineage>
        <taxon>Bacteria</taxon>
        <taxon>Bacillati</taxon>
        <taxon>Actinomycetota</taxon>
        <taxon>Actinomycetes</taxon>
        <taxon>Micromonosporales</taxon>
        <taxon>Micromonosporaceae</taxon>
        <taxon>Actinoplanes</taxon>
    </lineage>
</organism>
<comment type="caution">
    <text evidence="5">The sequence shown here is derived from an EMBL/GenBank/DDBJ whole genome shotgun (WGS) entry which is preliminary data.</text>
</comment>
<dbReference type="RefSeq" id="WP_203755038.1">
    <property type="nucleotide sequence ID" value="NZ_BAAAUC010000064.1"/>
</dbReference>
<evidence type="ECO:0000259" key="4">
    <source>
        <dbReference type="PROSITE" id="PS50043"/>
    </source>
</evidence>
<evidence type="ECO:0000256" key="3">
    <source>
        <dbReference type="ARBA" id="ARBA00023163"/>
    </source>
</evidence>
<dbReference type="SMART" id="SM00421">
    <property type="entry name" value="HTH_LUXR"/>
    <property type="match status" value="1"/>
</dbReference>
<dbReference type="CDD" id="cd06170">
    <property type="entry name" value="LuxR_C_like"/>
    <property type="match status" value="1"/>
</dbReference>
<dbReference type="PROSITE" id="PS00622">
    <property type="entry name" value="HTH_LUXR_1"/>
    <property type="match status" value="1"/>
</dbReference>
<dbReference type="PRINTS" id="PR00038">
    <property type="entry name" value="HTHLUXR"/>
</dbReference>
<dbReference type="GO" id="GO:0006355">
    <property type="term" value="P:regulation of DNA-templated transcription"/>
    <property type="evidence" value="ECO:0007669"/>
    <property type="project" value="InterPro"/>
</dbReference>
<sequence length="882" mass="93956">MSTGTALYERDEDLACLGRLFDTVRAGAGAAAVVRGVEGIGKSALVEHALETYGKGFKVLRVLGSRHERAVPFAGLHLLSCAVGPQSSDLATAAPILHQVVSSADLPLELTRALIEELLAWLADVAQSDPIACVIENTQWIDLASLTVLRNVASRLTGQPVLLLFVHRDGAAASFDGLPTVIPARLSDAAARDFLTTRALAPMDPRVRERLVAEARGNPGLLTDFTATTPWAFGGGYDCPPPPAWTNAAEEPFPVLATLPEATRRLLTVAAADPTGDPTLLVAATRHLGVPDGTLHAAEQAGLLTVDSHVRFANPHTRHTVYHAATPENRQAVHRAIAAVIDPRTDPDRRAWHRAFASDALNEDVAQELADAAPHARKRGGLPAAAVLLGLAAARTPDPDLRRSRLLAAADAHRLSGNLQAATELTVAARTHASDTGIPVAVDVLEARIALSTGHSRKALTMLLAAAQDVEATDPAEAVRIRRDAYAVTVLQGRLADPRIVTELRASLAAASEGDSGSDLAALKHLSRQTGDAWDEEAFRDVTRDRLISARQDGALGSVPVVAAYQALWHLHAGEFELARELADDSDASAAAIGVPPLSHVSAVIAAWQGRQRHVERLIAEREPGVLARQEGWFLTGFDYARTVLFNGLGRYTDALEAGRRAAELDEGGFHAWLPVEVVEAAVRAGHPEVAEPLTRRLSQRAQLHPSSWSRGLAALCRALLATGAEAECQYQQAIQELTNSSAAPRLARAHLLYGEWLRRGRRKREARVQLRLAHCQLTAIGASAFAERAARELAATGSSLQRGGGQPTHQLTAQELAVARLVADGATNREVAQTLYLSPRTVEAHLRNVFAKLGVTSRREIADLGDLSGPAADPALTAIPA</sequence>
<keyword evidence="3" id="KW-0804">Transcription</keyword>
<keyword evidence="6" id="KW-1185">Reference proteome</keyword>
<dbReference type="AlphaFoldDB" id="A0A919IVZ5"/>
<dbReference type="Proteomes" id="UP000619479">
    <property type="component" value="Unassembled WGS sequence"/>
</dbReference>
<protein>
    <submittedName>
        <fullName evidence="5">Transcriptional regulator</fullName>
    </submittedName>
</protein>
<dbReference type="InterPro" id="IPR000792">
    <property type="entry name" value="Tscrpt_reg_LuxR_C"/>
</dbReference>
<name>A0A919IVZ5_9ACTN</name>
<dbReference type="PANTHER" id="PTHR44688:SF16">
    <property type="entry name" value="DNA-BINDING TRANSCRIPTIONAL ACTIVATOR DEVR_DOSR"/>
    <property type="match status" value="1"/>
</dbReference>
<feature type="domain" description="HTH luxR-type" evidence="4">
    <location>
        <begin position="805"/>
        <end position="870"/>
    </location>
</feature>
<dbReference type="SUPFAM" id="SSF46894">
    <property type="entry name" value="C-terminal effector domain of the bipartite response regulators"/>
    <property type="match status" value="1"/>
</dbReference>
<dbReference type="InterPro" id="IPR041664">
    <property type="entry name" value="AAA_16"/>
</dbReference>